<evidence type="ECO:0000313" key="14">
    <source>
        <dbReference type="EMBL" id="KAL3765551.1"/>
    </source>
</evidence>
<evidence type="ECO:0000256" key="2">
    <source>
        <dbReference type="ARBA" id="ARBA00009849"/>
    </source>
</evidence>
<feature type="transmembrane region" description="Helical" evidence="13">
    <location>
        <begin position="254"/>
        <end position="276"/>
    </location>
</feature>
<evidence type="ECO:0000256" key="13">
    <source>
        <dbReference type="SAM" id="Phobius"/>
    </source>
</evidence>
<organism evidence="14 15">
    <name type="scientific">Discostella pseudostelligera</name>
    <dbReference type="NCBI Taxonomy" id="259834"/>
    <lineage>
        <taxon>Eukaryota</taxon>
        <taxon>Sar</taxon>
        <taxon>Stramenopiles</taxon>
        <taxon>Ochrophyta</taxon>
        <taxon>Bacillariophyta</taxon>
        <taxon>Coscinodiscophyceae</taxon>
        <taxon>Thalassiosirophycidae</taxon>
        <taxon>Stephanodiscales</taxon>
        <taxon>Stephanodiscaceae</taxon>
        <taxon>Discostella</taxon>
    </lineage>
</organism>
<protein>
    <submittedName>
        <fullName evidence="14">Uncharacterized protein</fullName>
    </submittedName>
</protein>
<dbReference type="Proteomes" id="UP001530293">
    <property type="component" value="Unassembled WGS sequence"/>
</dbReference>
<evidence type="ECO:0000256" key="11">
    <source>
        <dbReference type="ARBA" id="ARBA00023214"/>
    </source>
</evidence>
<evidence type="ECO:0000256" key="6">
    <source>
        <dbReference type="ARBA" id="ARBA00022989"/>
    </source>
</evidence>
<evidence type="ECO:0000256" key="4">
    <source>
        <dbReference type="ARBA" id="ARBA00022475"/>
    </source>
</evidence>
<keyword evidence="11" id="KW-0868">Chloride</keyword>
<comment type="caution">
    <text evidence="14">The sequence shown here is derived from an EMBL/GenBank/DDBJ whole genome shotgun (WGS) entry which is preliminary data.</text>
</comment>
<feature type="transmembrane region" description="Helical" evidence="13">
    <location>
        <begin position="52"/>
        <end position="70"/>
    </location>
</feature>
<evidence type="ECO:0000256" key="7">
    <source>
        <dbReference type="ARBA" id="ARBA00023065"/>
    </source>
</evidence>
<evidence type="ECO:0000256" key="9">
    <source>
        <dbReference type="ARBA" id="ARBA00023173"/>
    </source>
</evidence>
<keyword evidence="6 13" id="KW-1133">Transmembrane helix</keyword>
<dbReference type="AlphaFoldDB" id="A0ABD3MRR9"/>
<comment type="similarity">
    <text evidence="2">Belongs to the tweety family.</text>
</comment>
<keyword evidence="5 13" id="KW-0812">Transmembrane</keyword>
<evidence type="ECO:0000256" key="1">
    <source>
        <dbReference type="ARBA" id="ARBA00004651"/>
    </source>
</evidence>
<dbReference type="GO" id="GO:0034707">
    <property type="term" value="C:chloride channel complex"/>
    <property type="evidence" value="ECO:0007669"/>
    <property type="project" value="UniProtKB-KW"/>
</dbReference>
<keyword evidence="3" id="KW-0813">Transport</keyword>
<evidence type="ECO:0000256" key="5">
    <source>
        <dbReference type="ARBA" id="ARBA00022692"/>
    </source>
</evidence>
<evidence type="ECO:0000256" key="12">
    <source>
        <dbReference type="ARBA" id="ARBA00023303"/>
    </source>
</evidence>
<dbReference type="InterPro" id="IPR006990">
    <property type="entry name" value="Tweety"/>
</dbReference>
<proteinExistence type="inferred from homology"/>
<keyword evidence="10" id="KW-0325">Glycoprotein</keyword>
<feature type="transmembrane region" description="Helical" evidence="13">
    <location>
        <begin position="219"/>
        <end position="242"/>
    </location>
</feature>
<feature type="transmembrane region" description="Helical" evidence="13">
    <location>
        <begin position="414"/>
        <end position="439"/>
    </location>
</feature>
<sequence>MEYQASLDSGDYVSPAYKFPESVKNFQLLPRFGHGSDITVLFSSNRDDQVDYATGLITLFAFILMFFMFWTMMIVTFKLMGPANAGFLSGYHFVVPDPADDEKNIRKRYVCFDAEEILGQAKEIAVELNEVGETSKEIRDAAVAELGNLCPANPNITETAGIDIMGIAGQAESDLTMLANFITDGLAIFYENVALIEGYMKKAKGTTEVINFWDWHTKLLFSGLFILPSFLAIGVGLVMLGLDIKPYQKTLTYVFIPLFVISIIATYVLCCAMLPFSAATADACSGGGIHRGGPDDSVLTIYRNFMGNDTTIVKFLGYYTQQCNEEYDPYGFLDIYRTDLEKAISSTDTAASAISGSQDFLEAQCDKDFSEVLGLVNKMSDNLHVLQEQVDKSLELVKCENINALYVNTIHVDYAAGLITLFAFLLMFFMFWTMMIITFKLMGPANAGFLSGYHFVVPDPADDVKNIGKRSMIESLNRTGELLGDAEDIAQDLGVVGDKAIEIRNDTMNALNNLCPNNPNITDMAGVDIMGIAHQARSDLTMLANFIRDGVETLNKNLSLLRIYTNRVNDATHTIEFWDWQMKLLCSGMFILPLFLVAGVCLVLLELDVKPYQHLLTYFFMPLFTITIIASFIVCCAMLPISAVTADACSGGGVEHGGPDDTVLTVYRNLVGDDGGNLSNFVGYYTQQCDDQYYPFDFLSIYLTDLDKAIESTDIAIEAIGGNQDLLESQCGRSFGNVLNIVNEMNSNLRLLKRQADLSRELVKCETINSLYVNTIHEAGCTYSVDAMAWIFASTLIISVCGLVMIMLRSAYYSVEHLDPRAPWQKQLSQSMMSEYP</sequence>
<accession>A0ABD3MRR9</accession>
<evidence type="ECO:0000256" key="3">
    <source>
        <dbReference type="ARBA" id="ARBA00022448"/>
    </source>
</evidence>
<dbReference type="PANTHER" id="PTHR12424">
    <property type="entry name" value="TWEETY-RELATED"/>
    <property type="match status" value="1"/>
</dbReference>
<keyword evidence="12" id="KW-0407">Ion channel</keyword>
<dbReference type="GO" id="GO:0005254">
    <property type="term" value="F:chloride channel activity"/>
    <property type="evidence" value="ECO:0007669"/>
    <property type="project" value="UniProtKB-KW"/>
</dbReference>
<feature type="transmembrane region" description="Helical" evidence="13">
    <location>
        <begin position="787"/>
        <end position="808"/>
    </location>
</feature>
<evidence type="ECO:0000256" key="8">
    <source>
        <dbReference type="ARBA" id="ARBA00023136"/>
    </source>
</evidence>
<feature type="transmembrane region" description="Helical" evidence="13">
    <location>
        <begin position="582"/>
        <end position="605"/>
    </location>
</feature>
<keyword evidence="9" id="KW-0869">Chloride channel</keyword>
<evidence type="ECO:0000256" key="10">
    <source>
        <dbReference type="ARBA" id="ARBA00023180"/>
    </source>
</evidence>
<keyword evidence="7" id="KW-0406">Ion transport</keyword>
<evidence type="ECO:0000313" key="15">
    <source>
        <dbReference type="Proteomes" id="UP001530293"/>
    </source>
</evidence>
<keyword evidence="8 13" id="KW-0472">Membrane</keyword>
<feature type="transmembrane region" description="Helical" evidence="13">
    <location>
        <begin position="617"/>
        <end position="641"/>
    </location>
</feature>
<keyword evidence="4" id="KW-1003">Cell membrane</keyword>
<keyword evidence="15" id="KW-1185">Reference proteome</keyword>
<gene>
    <name evidence="14" type="ORF">ACHAWU_003092</name>
</gene>
<dbReference type="EMBL" id="JALLBG020000095">
    <property type="protein sequence ID" value="KAL3765551.1"/>
    <property type="molecule type" value="Genomic_DNA"/>
</dbReference>
<name>A0ABD3MRR9_9STRA</name>
<reference evidence="14 15" key="1">
    <citation type="submission" date="2024-10" db="EMBL/GenBank/DDBJ databases">
        <title>Updated reference genomes for cyclostephanoid diatoms.</title>
        <authorList>
            <person name="Roberts W.R."/>
            <person name="Alverson A.J."/>
        </authorList>
    </citation>
    <scope>NUCLEOTIDE SEQUENCE [LARGE SCALE GENOMIC DNA]</scope>
    <source>
        <strain evidence="14 15">AJA232-27</strain>
    </source>
</reference>
<dbReference type="GO" id="GO:0005886">
    <property type="term" value="C:plasma membrane"/>
    <property type="evidence" value="ECO:0007669"/>
    <property type="project" value="UniProtKB-SubCell"/>
</dbReference>
<dbReference type="PANTHER" id="PTHR12424:SF19">
    <property type="entry name" value="INTEGRASE ZINC-BINDING DOMAIN-CONTAINING PROTEIN"/>
    <property type="match status" value="1"/>
</dbReference>
<comment type="subcellular location">
    <subcellularLocation>
        <location evidence="1">Cell membrane</location>
        <topology evidence="1">Multi-pass membrane protein</topology>
    </subcellularLocation>
</comment>